<dbReference type="InterPro" id="IPR013325">
    <property type="entry name" value="RNA_pol_sigma_r2"/>
</dbReference>
<dbReference type="Proteomes" id="UP000198850">
    <property type="component" value="Unassembled WGS sequence"/>
</dbReference>
<dbReference type="GO" id="GO:0006352">
    <property type="term" value="P:DNA-templated transcription initiation"/>
    <property type="evidence" value="ECO:0007669"/>
    <property type="project" value="InterPro"/>
</dbReference>
<evidence type="ECO:0000313" key="1">
    <source>
        <dbReference type="EMBL" id="SEA41337.1"/>
    </source>
</evidence>
<reference evidence="1 2" key="1">
    <citation type="submission" date="2016-10" db="EMBL/GenBank/DDBJ databases">
        <authorList>
            <person name="de Groot N.N."/>
        </authorList>
    </citation>
    <scope>NUCLEOTIDE SEQUENCE [LARGE SCALE GENOMIC DNA]</scope>
    <source>
        <strain evidence="1 2">DSM 19033</strain>
    </source>
</reference>
<keyword evidence="2" id="KW-1185">Reference proteome</keyword>
<organism evidence="1 2">
    <name type="scientific">Pedobacter hartonius</name>
    <dbReference type="NCBI Taxonomy" id="425514"/>
    <lineage>
        <taxon>Bacteria</taxon>
        <taxon>Pseudomonadati</taxon>
        <taxon>Bacteroidota</taxon>
        <taxon>Sphingobacteriia</taxon>
        <taxon>Sphingobacteriales</taxon>
        <taxon>Sphingobacteriaceae</taxon>
        <taxon>Pedobacter</taxon>
    </lineage>
</organism>
<dbReference type="AlphaFoldDB" id="A0A1H4AZX7"/>
<gene>
    <name evidence="1" type="ORF">SAMN05443550_103150</name>
</gene>
<dbReference type="SUPFAM" id="SSF88946">
    <property type="entry name" value="Sigma2 domain of RNA polymerase sigma factors"/>
    <property type="match status" value="1"/>
</dbReference>
<sequence length="59" mass="7276">MKFYGRVDGFNERFDSLYWKYHQLIYMNVFKFVKNKESQDILQDVFATLWESRKASNEN</sequence>
<accession>A0A1H4AZX7</accession>
<name>A0A1H4AZX7_9SPHI</name>
<dbReference type="Gene3D" id="1.10.1740.10">
    <property type="match status" value="1"/>
</dbReference>
<evidence type="ECO:0000313" key="2">
    <source>
        <dbReference type="Proteomes" id="UP000198850"/>
    </source>
</evidence>
<proteinExistence type="predicted"/>
<dbReference type="GO" id="GO:0003700">
    <property type="term" value="F:DNA-binding transcription factor activity"/>
    <property type="evidence" value="ECO:0007669"/>
    <property type="project" value="InterPro"/>
</dbReference>
<dbReference type="EMBL" id="FNRA01000003">
    <property type="protein sequence ID" value="SEA41337.1"/>
    <property type="molecule type" value="Genomic_DNA"/>
</dbReference>
<protein>
    <submittedName>
        <fullName evidence="1">RNA polymerase sigma-70 factor, ECF subfamily</fullName>
    </submittedName>
</protein>